<gene>
    <name evidence="2" type="ORF">KIW84_064117</name>
</gene>
<sequence>MANRKIWDEKRFEINRQGDHRNIVIQMGNKNWCVLINPPKNLNHDMVREFYANALSSEGNPFTFTTMIRGRTIHFNMDVINEYLENPMAEESHFHLHMDTSHLLYLIIKGIRVDVARTIANEMKILVESGEEPGTGAKAIHPLVIPGLIMGLIRVAHTVIPKHAPTENGKARGRNLANLNPGSLSNSCFMVCEHTILPGGKLVVIMRKKKILKRMLRRRKGLLK</sequence>
<keyword evidence="3" id="KW-1185">Reference proteome</keyword>
<reference evidence="2 3" key="1">
    <citation type="journal article" date="2022" name="Nat. Genet.">
        <title>Improved pea reference genome and pan-genome highlight genomic features and evolutionary characteristics.</title>
        <authorList>
            <person name="Yang T."/>
            <person name="Liu R."/>
            <person name="Luo Y."/>
            <person name="Hu S."/>
            <person name="Wang D."/>
            <person name="Wang C."/>
            <person name="Pandey M.K."/>
            <person name="Ge S."/>
            <person name="Xu Q."/>
            <person name="Li N."/>
            <person name="Li G."/>
            <person name="Huang Y."/>
            <person name="Saxena R.K."/>
            <person name="Ji Y."/>
            <person name="Li M."/>
            <person name="Yan X."/>
            <person name="He Y."/>
            <person name="Liu Y."/>
            <person name="Wang X."/>
            <person name="Xiang C."/>
            <person name="Varshney R.K."/>
            <person name="Ding H."/>
            <person name="Gao S."/>
            <person name="Zong X."/>
        </authorList>
    </citation>
    <scope>NUCLEOTIDE SEQUENCE [LARGE SCALE GENOMIC DNA]</scope>
    <source>
        <strain evidence="2 3">cv. Zhongwan 6</strain>
    </source>
</reference>
<protein>
    <recommendedName>
        <fullName evidence="1">Putative plant transposon protein domain-containing protein</fullName>
    </recommendedName>
</protein>
<evidence type="ECO:0000313" key="3">
    <source>
        <dbReference type="Proteomes" id="UP001058974"/>
    </source>
</evidence>
<dbReference type="Pfam" id="PF20167">
    <property type="entry name" value="Transposase_32"/>
    <property type="match status" value="1"/>
</dbReference>
<dbReference type="AlphaFoldDB" id="A0A9D4WAT9"/>
<evidence type="ECO:0000259" key="1">
    <source>
        <dbReference type="Pfam" id="PF20167"/>
    </source>
</evidence>
<comment type="caution">
    <text evidence="2">The sequence shown here is derived from an EMBL/GenBank/DDBJ whole genome shotgun (WGS) entry which is preliminary data.</text>
</comment>
<accession>A0A9D4WAT9</accession>
<dbReference type="InterPro" id="IPR046796">
    <property type="entry name" value="Transposase_32_dom"/>
</dbReference>
<evidence type="ECO:0000313" key="2">
    <source>
        <dbReference type="EMBL" id="KAI5398625.1"/>
    </source>
</evidence>
<dbReference type="Proteomes" id="UP001058974">
    <property type="component" value="Chromosome 6"/>
</dbReference>
<dbReference type="EMBL" id="JAMSHJ010000006">
    <property type="protein sequence ID" value="KAI5398625.1"/>
    <property type="molecule type" value="Genomic_DNA"/>
</dbReference>
<name>A0A9D4WAT9_PEA</name>
<feature type="domain" description="Putative plant transposon protein" evidence="1">
    <location>
        <begin position="30"/>
        <end position="97"/>
    </location>
</feature>
<dbReference type="Gramene" id="Psat06G0411700-T1">
    <property type="protein sequence ID" value="KAI5398625.1"/>
    <property type="gene ID" value="KIW84_064117"/>
</dbReference>
<proteinExistence type="predicted"/>
<organism evidence="2 3">
    <name type="scientific">Pisum sativum</name>
    <name type="common">Garden pea</name>
    <name type="synonym">Lathyrus oleraceus</name>
    <dbReference type="NCBI Taxonomy" id="3888"/>
    <lineage>
        <taxon>Eukaryota</taxon>
        <taxon>Viridiplantae</taxon>
        <taxon>Streptophyta</taxon>
        <taxon>Embryophyta</taxon>
        <taxon>Tracheophyta</taxon>
        <taxon>Spermatophyta</taxon>
        <taxon>Magnoliopsida</taxon>
        <taxon>eudicotyledons</taxon>
        <taxon>Gunneridae</taxon>
        <taxon>Pentapetalae</taxon>
        <taxon>rosids</taxon>
        <taxon>fabids</taxon>
        <taxon>Fabales</taxon>
        <taxon>Fabaceae</taxon>
        <taxon>Papilionoideae</taxon>
        <taxon>50 kb inversion clade</taxon>
        <taxon>NPAAA clade</taxon>
        <taxon>Hologalegina</taxon>
        <taxon>IRL clade</taxon>
        <taxon>Fabeae</taxon>
        <taxon>Lathyrus</taxon>
    </lineage>
</organism>